<dbReference type="InterPro" id="IPR001851">
    <property type="entry name" value="ABC_transp_permease"/>
</dbReference>
<feature type="transmembrane region" description="Helical" evidence="6">
    <location>
        <begin position="256"/>
        <end position="279"/>
    </location>
</feature>
<feature type="transmembrane region" description="Helical" evidence="6">
    <location>
        <begin position="120"/>
        <end position="138"/>
    </location>
</feature>
<feature type="transmembrane region" description="Helical" evidence="6">
    <location>
        <begin position="49"/>
        <end position="73"/>
    </location>
</feature>
<feature type="transmembrane region" description="Helical" evidence="6">
    <location>
        <begin position="291"/>
        <end position="307"/>
    </location>
</feature>
<organism evidence="7 8">
    <name type="scientific">Pseudooceanicola pacificus</name>
    <dbReference type="NCBI Taxonomy" id="2676438"/>
    <lineage>
        <taxon>Bacteria</taxon>
        <taxon>Pseudomonadati</taxon>
        <taxon>Pseudomonadota</taxon>
        <taxon>Alphaproteobacteria</taxon>
        <taxon>Rhodobacterales</taxon>
        <taxon>Paracoccaceae</taxon>
        <taxon>Pseudooceanicola</taxon>
    </lineage>
</organism>
<comment type="subcellular location">
    <subcellularLocation>
        <location evidence="1">Cell membrane</location>
        <topology evidence="1">Multi-pass membrane protein</topology>
    </subcellularLocation>
</comment>
<feature type="transmembrane region" description="Helical" evidence="6">
    <location>
        <begin position="170"/>
        <end position="188"/>
    </location>
</feature>
<evidence type="ECO:0000256" key="3">
    <source>
        <dbReference type="ARBA" id="ARBA00022692"/>
    </source>
</evidence>
<keyword evidence="4 6" id="KW-1133">Transmembrane helix</keyword>
<evidence type="ECO:0000256" key="5">
    <source>
        <dbReference type="ARBA" id="ARBA00023136"/>
    </source>
</evidence>
<evidence type="ECO:0000256" key="2">
    <source>
        <dbReference type="ARBA" id="ARBA00022475"/>
    </source>
</evidence>
<accession>A0A844W498</accession>
<feature type="transmembrane region" description="Helical" evidence="6">
    <location>
        <begin position="94"/>
        <end position="114"/>
    </location>
</feature>
<dbReference type="AlphaFoldDB" id="A0A844W498"/>
<feature type="transmembrane region" description="Helical" evidence="6">
    <location>
        <begin position="219"/>
        <end position="244"/>
    </location>
</feature>
<sequence length="322" mass="34891">MAMLSHTHRSDSRKLQMKLNLIAFAAMAGLLVIAPFAIYPLLVVQILCFALFACAFNLLMGFTGLLSFGHAMFYGWSAYIAGHVSKEYGATPELALLFGMATGAMLGLIVGALAIKRQGIYLAMITLAFAQMMFFLAVQMHAITGGEDGLQGIPRNRLFGLIDIDSTGRVYWFALGVFLLAFLAMWRIKRSPFGENLKAIRENEPRAISLGCNTARYKLAAFVLSAAFSGLAGSLKAISLQLATLTDVGWQISGEVILMTLVGGVGTIFGPVIGAVVVVGLEQMLLGFDDWIPVIYGSVFVLCVLFFRKGILGQIQHVFQKD</sequence>
<dbReference type="PANTHER" id="PTHR30482:SF17">
    <property type="entry name" value="ABC TRANSPORTER ATP-BINDING PROTEIN"/>
    <property type="match status" value="1"/>
</dbReference>
<dbReference type="PANTHER" id="PTHR30482">
    <property type="entry name" value="HIGH-AFFINITY BRANCHED-CHAIN AMINO ACID TRANSPORT SYSTEM PERMEASE"/>
    <property type="match status" value="1"/>
</dbReference>
<dbReference type="GO" id="GO:0005886">
    <property type="term" value="C:plasma membrane"/>
    <property type="evidence" value="ECO:0007669"/>
    <property type="project" value="UniProtKB-SubCell"/>
</dbReference>
<name>A0A844W498_9RHOB</name>
<evidence type="ECO:0000256" key="4">
    <source>
        <dbReference type="ARBA" id="ARBA00022989"/>
    </source>
</evidence>
<evidence type="ECO:0000313" key="7">
    <source>
        <dbReference type="EMBL" id="MWB77534.1"/>
    </source>
</evidence>
<proteinExistence type="predicted"/>
<keyword evidence="8" id="KW-1185">Reference proteome</keyword>
<dbReference type="CDD" id="cd06581">
    <property type="entry name" value="TM_PBP1_LivM_like"/>
    <property type="match status" value="1"/>
</dbReference>
<evidence type="ECO:0000256" key="6">
    <source>
        <dbReference type="SAM" id="Phobius"/>
    </source>
</evidence>
<evidence type="ECO:0000256" key="1">
    <source>
        <dbReference type="ARBA" id="ARBA00004651"/>
    </source>
</evidence>
<dbReference type="GO" id="GO:0015658">
    <property type="term" value="F:branched-chain amino acid transmembrane transporter activity"/>
    <property type="evidence" value="ECO:0007669"/>
    <property type="project" value="InterPro"/>
</dbReference>
<evidence type="ECO:0000313" key="8">
    <source>
        <dbReference type="Proteomes" id="UP000443843"/>
    </source>
</evidence>
<reference evidence="7 8" key="1">
    <citation type="submission" date="2019-11" db="EMBL/GenBank/DDBJ databases">
        <title>Pseudooceanicola pacifica sp. nov., isolated from deep-sea sediment of the Pacific Ocean.</title>
        <authorList>
            <person name="Lyu L."/>
        </authorList>
    </citation>
    <scope>NUCLEOTIDE SEQUENCE [LARGE SCALE GENOMIC DNA]</scope>
    <source>
        <strain evidence="7 8">216_PA32_1</strain>
    </source>
</reference>
<feature type="transmembrane region" description="Helical" evidence="6">
    <location>
        <begin position="21"/>
        <end position="43"/>
    </location>
</feature>
<keyword evidence="3 6" id="KW-0812">Transmembrane</keyword>
<comment type="caution">
    <text evidence="7">The sequence shown here is derived from an EMBL/GenBank/DDBJ whole genome shotgun (WGS) entry which is preliminary data.</text>
</comment>
<protein>
    <submittedName>
        <fullName evidence="7">Branched-chain amino acid ABC transporter permease</fullName>
    </submittedName>
</protein>
<dbReference type="InterPro" id="IPR043428">
    <property type="entry name" value="LivM-like"/>
</dbReference>
<gene>
    <name evidence="7" type="ORF">GLS40_05820</name>
</gene>
<keyword evidence="2" id="KW-1003">Cell membrane</keyword>
<dbReference type="Proteomes" id="UP000443843">
    <property type="component" value="Unassembled WGS sequence"/>
</dbReference>
<dbReference type="EMBL" id="WNXQ01000003">
    <property type="protein sequence ID" value="MWB77534.1"/>
    <property type="molecule type" value="Genomic_DNA"/>
</dbReference>
<keyword evidence="5 6" id="KW-0472">Membrane</keyword>
<dbReference type="Pfam" id="PF02653">
    <property type="entry name" value="BPD_transp_2"/>
    <property type="match status" value="1"/>
</dbReference>